<evidence type="ECO:0000313" key="3">
    <source>
        <dbReference type="Proteomes" id="UP000002592"/>
    </source>
</evidence>
<accession>A2C1V6</accession>
<dbReference type="AlphaFoldDB" id="A2C1V6"/>
<dbReference type="eggNOG" id="ENOG5030SFM">
    <property type="taxonomic scope" value="Bacteria"/>
</dbReference>
<organism evidence="2 3">
    <name type="scientific">Prochlorococcus marinus (strain NATL1A)</name>
    <dbReference type="NCBI Taxonomy" id="167555"/>
    <lineage>
        <taxon>Bacteria</taxon>
        <taxon>Bacillati</taxon>
        <taxon>Cyanobacteriota</taxon>
        <taxon>Cyanophyceae</taxon>
        <taxon>Synechococcales</taxon>
        <taxon>Prochlorococcaceae</taxon>
        <taxon>Prochlorococcus</taxon>
    </lineage>
</organism>
<gene>
    <name evidence="2" type="ordered locus">NATL1_09081</name>
</gene>
<protein>
    <submittedName>
        <fullName evidence="2">Uncharacterized protein</fullName>
    </submittedName>
</protein>
<name>A2C1V6_PROM1</name>
<dbReference type="RefSeq" id="WP_011823605.1">
    <property type="nucleotide sequence ID" value="NC_008819.1"/>
</dbReference>
<feature type="region of interest" description="Disordered" evidence="1">
    <location>
        <begin position="14"/>
        <end position="56"/>
    </location>
</feature>
<proteinExistence type="predicted"/>
<sequence length="95" mass="10843">MKWEYQVIHLNVDNSSSKSDESSNPEAASEKLKGSLSPDFLKDQFPEQYQGNEGSEHPAIQLSKFLNKKGLESWELSETLKIGKMLFLIMKRPVE</sequence>
<dbReference type="Proteomes" id="UP000002592">
    <property type="component" value="Chromosome"/>
</dbReference>
<reference evidence="3" key="1">
    <citation type="journal article" date="2007" name="PLoS Genet.">
        <title>Patterns and implications of gene gain and loss in the evolution of Prochlorococcus.</title>
        <authorList>
            <person name="Kettler G.C."/>
            <person name="Martiny A.C."/>
            <person name="Huang K."/>
            <person name="Zucker J."/>
            <person name="Coleman M.L."/>
            <person name="Rodrigue S."/>
            <person name="Chen F."/>
            <person name="Lapidus A."/>
            <person name="Ferriera S."/>
            <person name="Johnson J."/>
            <person name="Steglich C."/>
            <person name="Church G.M."/>
            <person name="Richardson P."/>
            <person name="Chisholm S.W."/>
        </authorList>
    </citation>
    <scope>NUCLEOTIDE SEQUENCE [LARGE SCALE GENOMIC DNA]</scope>
    <source>
        <strain evidence="3">NATL1A</strain>
    </source>
</reference>
<evidence type="ECO:0000313" key="2">
    <source>
        <dbReference type="EMBL" id="ABM75466.1"/>
    </source>
</evidence>
<dbReference type="EMBL" id="CP000553">
    <property type="protein sequence ID" value="ABM75466.1"/>
    <property type="molecule type" value="Genomic_DNA"/>
</dbReference>
<evidence type="ECO:0000256" key="1">
    <source>
        <dbReference type="SAM" id="MobiDB-lite"/>
    </source>
</evidence>
<dbReference type="HOGENOM" id="CLU_149390_0_0_3"/>
<dbReference type="KEGG" id="pme:NATL1_09081"/>